<organism evidence="3 4">
    <name type="scientific">Adineta steineri</name>
    <dbReference type="NCBI Taxonomy" id="433720"/>
    <lineage>
        <taxon>Eukaryota</taxon>
        <taxon>Metazoa</taxon>
        <taxon>Spiralia</taxon>
        <taxon>Gnathifera</taxon>
        <taxon>Rotifera</taxon>
        <taxon>Eurotatoria</taxon>
        <taxon>Bdelloidea</taxon>
        <taxon>Adinetida</taxon>
        <taxon>Adinetidae</taxon>
        <taxon>Adineta</taxon>
    </lineage>
</organism>
<feature type="non-terminal residue" evidence="3">
    <location>
        <position position="1"/>
    </location>
</feature>
<dbReference type="PROSITE" id="PS50026">
    <property type="entry name" value="EGF_3"/>
    <property type="match status" value="1"/>
</dbReference>
<sequence length="67" mass="7623">MPNFCLNNSPCKENIIGSTRHAYCDCQPGFNGLKCQNQYFQCTSNGKFIDSFLNDQSKYFECTHVNG</sequence>
<keyword evidence="1" id="KW-0245">EGF-like domain</keyword>
<dbReference type="PROSITE" id="PS00022">
    <property type="entry name" value="EGF_1"/>
    <property type="match status" value="1"/>
</dbReference>
<reference evidence="3" key="1">
    <citation type="submission" date="2021-02" db="EMBL/GenBank/DDBJ databases">
        <authorList>
            <person name="Nowell W R."/>
        </authorList>
    </citation>
    <scope>NUCLEOTIDE SEQUENCE</scope>
</reference>
<evidence type="ECO:0000259" key="2">
    <source>
        <dbReference type="PROSITE" id="PS50026"/>
    </source>
</evidence>
<dbReference type="Gene3D" id="2.10.25.10">
    <property type="entry name" value="Laminin"/>
    <property type="match status" value="1"/>
</dbReference>
<dbReference type="EMBL" id="CAJOAZ010028922">
    <property type="protein sequence ID" value="CAF4421249.1"/>
    <property type="molecule type" value="Genomic_DNA"/>
</dbReference>
<feature type="disulfide bond" evidence="1">
    <location>
        <begin position="26"/>
        <end position="35"/>
    </location>
</feature>
<evidence type="ECO:0000313" key="4">
    <source>
        <dbReference type="Proteomes" id="UP000663844"/>
    </source>
</evidence>
<accession>A0A820QE18</accession>
<name>A0A820QE18_9BILA</name>
<dbReference type="SUPFAM" id="SSF57196">
    <property type="entry name" value="EGF/Laminin"/>
    <property type="match status" value="1"/>
</dbReference>
<comment type="caution">
    <text evidence="3">The sequence shown here is derived from an EMBL/GenBank/DDBJ whole genome shotgun (WGS) entry which is preliminary data.</text>
</comment>
<comment type="caution">
    <text evidence="1">Lacks conserved residue(s) required for the propagation of feature annotation.</text>
</comment>
<dbReference type="PROSITE" id="PS01186">
    <property type="entry name" value="EGF_2"/>
    <property type="match status" value="1"/>
</dbReference>
<proteinExistence type="predicted"/>
<evidence type="ECO:0000256" key="1">
    <source>
        <dbReference type="PROSITE-ProRule" id="PRU00076"/>
    </source>
</evidence>
<keyword evidence="1" id="KW-1015">Disulfide bond</keyword>
<feature type="domain" description="EGF-like" evidence="2">
    <location>
        <begin position="1"/>
        <end position="36"/>
    </location>
</feature>
<evidence type="ECO:0000313" key="3">
    <source>
        <dbReference type="EMBL" id="CAF4421249.1"/>
    </source>
</evidence>
<dbReference type="Proteomes" id="UP000663844">
    <property type="component" value="Unassembled WGS sequence"/>
</dbReference>
<dbReference type="AlphaFoldDB" id="A0A820QE18"/>
<gene>
    <name evidence="3" type="ORF">OXD698_LOCUS52652</name>
</gene>
<dbReference type="InterPro" id="IPR000742">
    <property type="entry name" value="EGF"/>
</dbReference>
<protein>
    <recommendedName>
        <fullName evidence="2">EGF-like domain-containing protein</fullName>
    </recommendedName>
</protein>